<feature type="transmembrane region" description="Helical" evidence="1">
    <location>
        <begin position="31"/>
        <end position="56"/>
    </location>
</feature>
<gene>
    <name evidence="2" type="ORF">AKJ57_04755</name>
</gene>
<comment type="caution">
    <text evidence="2">The sequence shown here is derived from an EMBL/GenBank/DDBJ whole genome shotgun (WGS) entry which is preliminary data.</text>
</comment>
<dbReference type="Proteomes" id="UP000070163">
    <property type="component" value="Unassembled WGS sequence"/>
</dbReference>
<sequence length="100" mass="11229">MKAYLRFFKGSEALVWLRTDARGEIMGKGDWVALTIFLTIAFIVSLWTIDVSVAAIRAGGKLTNEFWMRSPGRAYHVGLWLAIASWFSLSVIAVKFIMGE</sequence>
<protein>
    <submittedName>
        <fullName evidence="2">Uncharacterized protein</fullName>
    </submittedName>
</protein>
<dbReference type="AlphaFoldDB" id="A0A133U6S4"/>
<feature type="transmembrane region" description="Helical" evidence="1">
    <location>
        <begin position="77"/>
        <end position="98"/>
    </location>
</feature>
<dbReference type="EMBL" id="LHXJ01000061">
    <property type="protein sequence ID" value="KXA89890.1"/>
    <property type="molecule type" value="Genomic_DNA"/>
</dbReference>
<reference evidence="2 3" key="1">
    <citation type="journal article" date="2016" name="Sci. Rep.">
        <title>Metabolic traits of an uncultured archaeal lineage -MSBL1- from brine pools of the Red Sea.</title>
        <authorList>
            <person name="Mwirichia R."/>
            <person name="Alam I."/>
            <person name="Rashid M."/>
            <person name="Vinu M."/>
            <person name="Ba-Alawi W."/>
            <person name="Anthony Kamau A."/>
            <person name="Kamanda Ngugi D."/>
            <person name="Goker M."/>
            <person name="Klenk H.P."/>
            <person name="Bajic V."/>
            <person name="Stingl U."/>
        </authorList>
    </citation>
    <scope>NUCLEOTIDE SEQUENCE [LARGE SCALE GENOMIC DNA]</scope>
    <source>
        <strain evidence="2">SCGC-AAA259A05</strain>
    </source>
</reference>
<name>A0A133U6S4_9EURY</name>
<proteinExistence type="predicted"/>
<keyword evidence="1" id="KW-1133">Transmembrane helix</keyword>
<evidence type="ECO:0000256" key="1">
    <source>
        <dbReference type="SAM" id="Phobius"/>
    </source>
</evidence>
<evidence type="ECO:0000313" key="3">
    <source>
        <dbReference type="Proteomes" id="UP000070163"/>
    </source>
</evidence>
<keyword evidence="3" id="KW-1185">Reference proteome</keyword>
<keyword evidence="1" id="KW-0812">Transmembrane</keyword>
<accession>A0A133U6S4</accession>
<organism evidence="2 3">
    <name type="scientific">candidate division MSBL1 archaeon SCGC-AAA259A05</name>
    <dbReference type="NCBI Taxonomy" id="1698259"/>
    <lineage>
        <taxon>Archaea</taxon>
        <taxon>Methanobacteriati</taxon>
        <taxon>Methanobacteriota</taxon>
        <taxon>candidate division MSBL1</taxon>
    </lineage>
</organism>
<evidence type="ECO:0000313" key="2">
    <source>
        <dbReference type="EMBL" id="KXA89890.1"/>
    </source>
</evidence>
<keyword evidence="1" id="KW-0472">Membrane</keyword>